<name>A0ABY2U0J1_9PSED</name>
<dbReference type="EMBL" id="VBVZ01000360">
    <property type="protein sequence ID" value="TLG89588.1"/>
    <property type="molecule type" value="Genomic_DNA"/>
</dbReference>
<accession>A0ABY2U0J1</accession>
<sequence>MWELAYVGAGLPALQATRSVSYCALMLSQASQLPQKPALLQTSSHTSEMLQRWGYFKAAMIASGL</sequence>
<evidence type="ECO:0000313" key="1">
    <source>
        <dbReference type="EMBL" id="TLG89588.1"/>
    </source>
</evidence>
<reference evidence="1 2" key="1">
    <citation type="submission" date="2019-05" db="EMBL/GenBank/DDBJ databases">
        <title>Pseudomonas edaphica sp. nov., isolated from rhizospheric soil of Cistus ladanifer L. in Spain.</title>
        <authorList>
            <person name="Peix A."/>
        </authorList>
    </citation>
    <scope>NUCLEOTIDE SEQUENCE [LARGE SCALE GENOMIC DNA]</scope>
    <source>
        <strain evidence="1 2">RD25</strain>
    </source>
</reference>
<proteinExistence type="predicted"/>
<evidence type="ECO:0000313" key="2">
    <source>
        <dbReference type="Proteomes" id="UP000304941"/>
    </source>
</evidence>
<gene>
    <name evidence="1" type="ORF">FEM54_21410</name>
</gene>
<keyword evidence="2" id="KW-1185">Reference proteome</keyword>
<protein>
    <submittedName>
        <fullName evidence="1">Uncharacterized protein</fullName>
    </submittedName>
</protein>
<organism evidence="1 2">
    <name type="scientific">Pseudomonas edaphica</name>
    <dbReference type="NCBI Taxonomy" id="2006980"/>
    <lineage>
        <taxon>Bacteria</taxon>
        <taxon>Pseudomonadati</taxon>
        <taxon>Pseudomonadota</taxon>
        <taxon>Gammaproteobacteria</taxon>
        <taxon>Pseudomonadales</taxon>
        <taxon>Pseudomonadaceae</taxon>
        <taxon>Pseudomonas</taxon>
    </lineage>
</organism>
<dbReference type="Proteomes" id="UP000304941">
    <property type="component" value="Unassembled WGS sequence"/>
</dbReference>
<comment type="caution">
    <text evidence="1">The sequence shown here is derived from an EMBL/GenBank/DDBJ whole genome shotgun (WGS) entry which is preliminary data.</text>
</comment>